<dbReference type="AlphaFoldDB" id="A0A075R3A5"/>
<evidence type="ECO:0000313" key="7">
    <source>
        <dbReference type="EMBL" id="AIG25971.1"/>
    </source>
</evidence>
<dbReference type="SUPFAM" id="SSF46785">
    <property type="entry name" value="Winged helix' DNA-binding domain"/>
    <property type="match status" value="1"/>
</dbReference>
<dbReference type="eggNOG" id="COG2390">
    <property type="taxonomic scope" value="Bacteria"/>
</dbReference>
<dbReference type="Gene3D" id="1.10.10.60">
    <property type="entry name" value="Homeodomain-like"/>
    <property type="match status" value="1"/>
</dbReference>
<dbReference type="Gene3D" id="3.40.50.1360">
    <property type="match status" value="1"/>
</dbReference>
<dbReference type="InterPro" id="IPR036390">
    <property type="entry name" value="WH_DNA-bd_sf"/>
</dbReference>
<organism evidence="7 8">
    <name type="scientific">Brevibacillus laterosporus LMG 15441</name>
    <dbReference type="NCBI Taxonomy" id="1042163"/>
    <lineage>
        <taxon>Bacteria</taxon>
        <taxon>Bacillati</taxon>
        <taxon>Bacillota</taxon>
        <taxon>Bacilli</taxon>
        <taxon>Bacillales</taxon>
        <taxon>Paenibacillaceae</taxon>
        <taxon>Brevibacillus</taxon>
    </lineage>
</organism>
<dbReference type="PANTHER" id="PTHR34294:SF1">
    <property type="entry name" value="TRANSCRIPTIONAL REGULATOR LSRR"/>
    <property type="match status" value="1"/>
</dbReference>
<dbReference type="PANTHER" id="PTHR34294">
    <property type="entry name" value="TRANSCRIPTIONAL REGULATOR-RELATED"/>
    <property type="match status" value="1"/>
</dbReference>
<feature type="domain" description="HTH crp-type" evidence="6">
    <location>
        <begin position="1"/>
        <end position="58"/>
    </location>
</feature>
<dbReference type="RefSeq" id="WP_003337924.1">
    <property type="nucleotide sequence ID" value="NZ_CP007806.1"/>
</dbReference>
<dbReference type="PROSITE" id="PS50943">
    <property type="entry name" value="HTH_CROC1"/>
    <property type="match status" value="1"/>
</dbReference>
<dbReference type="PROSITE" id="PS51063">
    <property type="entry name" value="HTH_CRP_2"/>
    <property type="match status" value="1"/>
</dbReference>
<dbReference type="PRINTS" id="PR00034">
    <property type="entry name" value="HTHCRP"/>
</dbReference>
<evidence type="ECO:0000256" key="1">
    <source>
        <dbReference type="ARBA" id="ARBA00010466"/>
    </source>
</evidence>
<evidence type="ECO:0000256" key="2">
    <source>
        <dbReference type="ARBA" id="ARBA00023015"/>
    </source>
</evidence>
<dbReference type="GO" id="GO:0003677">
    <property type="term" value="F:DNA binding"/>
    <property type="evidence" value="ECO:0007669"/>
    <property type="project" value="UniProtKB-KW"/>
</dbReference>
<keyword evidence="8" id="KW-1185">Reference proteome</keyword>
<evidence type="ECO:0000256" key="4">
    <source>
        <dbReference type="ARBA" id="ARBA00023163"/>
    </source>
</evidence>
<keyword evidence="3" id="KW-0238">DNA-binding</keyword>
<dbReference type="Pfam" id="PF04198">
    <property type="entry name" value="Sugar-bind"/>
    <property type="match status" value="1"/>
</dbReference>
<keyword evidence="2" id="KW-0805">Transcription regulation</keyword>
<dbReference type="HOGENOM" id="CLU_054506_1_1_9"/>
<dbReference type="SUPFAM" id="SSF100950">
    <property type="entry name" value="NagB/RpiA/CoA transferase-like"/>
    <property type="match status" value="1"/>
</dbReference>
<proteinExistence type="inferred from homology"/>
<dbReference type="InterPro" id="IPR012318">
    <property type="entry name" value="HTH_CRP"/>
</dbReference>
<accession>A0A075R3A5</accession>
<dbReference type="Pfam" id="PF13545">
    <property type="entry name" value="HTH_Crp_2"/>
    <property type="match status" value="1"/>
</dbReference>
<reference evidence="7 8" key="1">
    <citation type="journal article" date="2011" name="J. Bacteriol.">
        <title>Genome sequence of Brevibacillus laterosporus LMG 15441, a pathogen of invertebrates.</title>
        <authorList>
            <person name="Djukic M."/>
            <person name="Poehlein A."/>
            <person name="Thurmer A."/>
            <person name="Daniel R."/>
        </authorList>
    </citation>
    <scope>NUCLEOTIDE SEQUENCE [LARGE SCALE GENOMIC DNA]</scope>
    <source>
        <strain evidence="7 8">LMG 15441</strain>
    </source>
</reference>
<dbReference type="InterPro" id="IPR007324">
    <property type="entry name" value="Sugar-bd_dom_put"/>
</dbReference>
<evidence type="ECO:0000313" key="8">
    <source>
        <dbReference type="Proteomes" id="UP000005850"/>
    </source>
</evidence>
<dbReference type="Proteomes" id="UP000005850">
    <property type="component" value="Chromosome"/>
</dbReference>
<name>A0A075R3A5_BRELA</name>
<evidence type="ECO:0000259" key="5">
    <source>
        <dbReference type="PROSITE" id="PS50943"/>
    </source>
</evidence>
<sequence length="312" mass="34881">MEENKISKMVEAAKMYYQLDLSQQEIAKQLGVSRPTVSRLLQQAKAEGIVRIEIMDPEESLQRIELELAQKYHLKAVMVVPVATNDETLIKEMIGKRTAQYLHEVVTDHDIIAVTWGTTMYRVAMELQPKAIQGAQVVQLKGGVSHSQTNTYASEVLHLFGQAYQTTPHYLPLPAIVDSALVKETVETDRYIQRQLELARKANIAIFTVGGVMSDALLFRLGYFSEHDLALLAERAVGDICSRFYDQDGNIVNEELTNRTVGISIEELKSKERSILVAGGSTKLEAIRGAIRGGYNNVLVTDQYTAKELLKK</sequence>
<dbReference type="InterPro" id="IPR037171">
    <property type="entry name" value="NagB/RpiA_transferase-like"/>
</dbReference>
<feature type="domain" description="HTH cro/C1-type" evidence="5">
    <location>
        <begin position="18"/>
        <end position="40"/>
    </location>
</feature>
<dbReference type="EMBL" id="CP007806">
    <property type="protein sequence ID" value="AIG25971.1"/>
    <property type="molecule type" value="Genomic_DNA"/>
</dbReference>
<protein>
    <submittedName>
        <fullName evidence="7">Deoxyribonucleoside regulator</fullName>
    </submittedName>
</protein>
<dbReference type="GO" id="GO:0006355">
    <property type="term" value="P:regulation of DNA-templated transcription"/>
    <property type="evidence" value="ECO:0007669"/>
    <property type="project" value="InterPro"/>
</dbReference>
<keyword evidence="4" id="KW-0804">Transcription</keyword>
<gene>
    <name evidence="7" type="primary">deoR_1</name>
    <name evidence="7" type="ORF">BRLA_c016470</name>
</gene>
<dbReference type="KEGG" id="blr:BRLA_c016470"/>
<evidence type="ECO:0000256" key="3">
    <source>
        <dbReference type="ARBA" id="ARBA00023125"/>
    </source>
</evidence>
<dbReference type="InterPro" id="IPR051054">
    <property type="entry name" value="SorC_transcr_regulators"/>
</dbReference>
<dbReference type="GO" id="GO:0030246">
    <property type="term" value="F:carbohydrate binding"/>
    <property type="evidence" value="ECO:0007669"/>
    <property type="project" value="InterPro"/>
</dbReference>
<evidence type="ECO:0000259" key="6">
    <source>
        <dbReference type="PROSITE" id="PS51063"/>
    </source>
</evidence>
<dbReference type="STRING" id="1042163.BRLA_c016470"/>
<dbReference type="InterPro" id="IPR001387">
    <property type="entry name" value="Cro/C1-type_HTH"/>
</dbReference>
<comment type="similarity">
    <text evidence="1">Belongs to the SorC transcriptional regulatory family.</text>
</comment>